<dbReference type="Pfam" id="PF00433">
    <property type="entry name" value="Pkinase_C"/>
    <property type="match status" value="2"/>
</dbReference>
<keyword evidence="8 11" id="KW-0067">ATP-binding</keyword>
<dbReference type="PROSITE" id="PS00108">
    <property type="entry name" value="PROTEIN_KINASE_ST"/>
    <property type="match status" value="1"/>
</dbReference>
<dbReference type="InterPro" id="IPR008271">
    <property type="entry name" value="Ser/Thr_kinase_AS"/>
</dbReference>
<dbReference type="PANTHER" id="PTHR22988">
    <property type="entry name" value="MYOTONIC DYSTROPHY S/T KINASE-RELATED"/>
    <property type="match status" value="1"/>
</dbReference>
<dbReference type="FunFam" id="1.10.510.10:FF:000042">
    <property type="entry name" value="Non-specific serine/threonine protein kinase"/>
    <property type="match status" value="1"/>
</dbReference>
<feature type="domain" description="AGC-kinase C-terminal" evidence="14">
    <location>
        <begin position="591"/>
        <end position="664"/>
    </location>
</feature>
<protein>
    <recommendedName>
        <fullName evidence="2">non-specific serine/threonine protein kinase</fullName>
        <ecNumber evidence="2">2.7.11.1</ecNumber>
    </recommendedName>
</protein>
<dbReference type="SUPFAM" id="SSF56112">
    <property type="entry name" value="Protein kinase-like (PK-like)"/>
    <property type="match status" value="2"/>
</dbReference>
<evidence type="ECO:0000256" key="7">
    <source>
        <dbReference type="ARBA" id="ARBA00022777"/>
    </source>
</evidence>
<dbReference type="eggNOG" id="KOG0605">
    <property type="taxonomic scope" value="Eukaryota"/>
</dbReference>
<evidence type="ECO:0000256" key="2">
    <source>
        <dbReference type="ARBA" id="ARBA00012513"/>
    </source>
</evidence>
<dbReference type="Pfam" id="PF00069">
    <property type="entry name" value="Pkinase"/>
    <property type="match status" value="3"/>
</dbReference>
<dbReference type="GO" id="GO:0004674">
    <property type="term" value="F:protein serine/threonine kinase activity"/>
    <property type="evidence" value="ECO:0007669"/>
    <property type="project" value="UniProtKB-KW"/>
</dbReference>
<dbReference type="KEGG" id="apro:F751_3219"/>
<dbReference type="EMBL" id="KL662107">
    <property type="protein sequence ID" value="KFM24501.1"/>
    <property type="molecule type" value="Genomic_DNA"/>
</dbReference>
<evidence type="ECO:0000256" key="4">
    <source>
        <dbReference type="ARBA" id="ARBA00022553"/>
    </source>
</evidence>
<feature type="compositionally biased region" description="Basic residues" evidence="12">
    <location>
        <begin position="31"/>
        <end position="41"/>
    </location>
</feature>
<dbReference type="PROSITE" id="PS50011">
    <property type="entry name" value="PROTEIN_KINASE_DOM"/>
    <property type="match status" value="1"/>
</dbReference>
<keyword evidence="7 15" id="KW-0418">Kinase</keyword>
<dbReference type="InterPro" id="IPR000719">
    <property type="entry name" value="Prot_kinase_dom"/>
</dbReference>
<dbReference type="EC" id="2.7.11.1" evidence="2"/>
<sequence length="690" mass="78415">MGYEDEYFSEEVLAKAKTAKVYIEHLYKVQSQHHKDRKDRRKALEEELQNPGLTPEQRDAARAELERRERDFSRLQRQRLSMDDYEPLKLIGKGAFGEVRICRDRASGGLVAVKKLKKAEMVRRGQVDHVRAERNVLAEVRHRAVVRLLCSFQDEEMLYLVMEYMPGGDLMTLLIRQEILPEPMARFYLAQTVVALEAIHAAGYIHRDIKPDNLLLDASGHMKLSDFGLCKPVDVSLLPAFKAAADPVAFRQLPSPPDAASQSEQLRHWQQNRRKLAFSTVGTPDYIAPEVLMKKGYGMECDWWSLGAIMFEMVVGFPPFYSDDPMTTCRKIVNWATYLRFPAEAEASLSPAAKDLIMRLLCDVDRRLGGHGAAEIKRHPFFRGVDWVRLYESPPPYRPAITHELDTQNFEQYEDPERGARAGHSPGSASSRSRPVADPNFIGYTYKPFEAVQRSDSGGQLPSPPDAASQSEQLRHWQQNRRKLAFSTVGTPDYIAPEVLMKKGYGMECDWWSLGAIMFEMVVGFPPFYSDDPMTTCRKIVNWATYLRFPAEAEASLSPAAKDLIMRLLCDVDRRLGGHGAAEIKRHPFFRGVDWVRLYESPPPYRPAITHELDTQNFEQYEDPERGARAGHSPGSASSRSRPVADPNFIGYTYKPFEARVREAKPSPRPSLNSLEAAFEAVHLNTSPRH</sequence>
<keyword evidence="6 11" id="KW-0547">Nucleotide-binding</keyword>
<feature type="region of interest" description="Disordered" evidence="12">
    <location>
        <begin position="624"/>
        <end position="644"/>
    </location>
</feature>
<dbReference type="SMART" id="SM00220">
    <property type="entry name" value="S_TKc"/>
    <property type="match status" value="1"/>
</dbReference>
<evidence type="ECO:0000259" key="13">
    <source>
        <dbReference type="PROSITE" id="PS50011"/>
    </source>
</evidence>
<dbReference type="InterPro" id="IPR000961">
    <property type="entry name" value="AGC-kinase_C"/>
</dbReference>
<dbReference type="STRING" id="3075.A0A087SFJ7"/>
<reference evidence="15 16" key="1">
    <citation type="journal article" date="2014" name="BMC Genomics">
        <title>Oil accumulation mechanisms of the oleaginous microalga Chlorella protothecoides revealed through its genome, transcriptomes, and proteomes.</title>
        <authorList>
            <person name="Gao C."/>
            <person name="Wang Y."/>
            <person name="Shen Y."/>
            <person name="Yan D."/>
            <person name="He X."/>
            <person name="Dai J."/>
            <person name="Wu Q."/>
        </authorList>
    </citation>
    <scope>NUCLEOTIDE SEQUENCE [LARGE SCALE GENOMIC DNA]</scope>
    <source>
        <strain evidence="15 16">0710</strain>
    </source>
</reference>
<organism evidence="15 16">
    <name type="scientific">Auxenochlorella protothecoides</name>
    <name type="common">Green microalga</name>
    <name type="synonym">Chlorella protothecoides</name>
    <dbReference type="NCBI Taxonomy" id="3075"/>
    <lineage>
        <taxon>Eukaryota</taxon>
        <taxon>Viridiplantae</taxon>
        <taxon>Chlorophyta</taxon>
        <taxon>core chlorophytes</taxon>
        <taxon>Trebouxiophyceae</taxon>
        <taxon>Chlorellales</taxon>
        <taxon>Chlorellaceae</taxon>
        <taxon>Auxenochlorella</taxon>
    </lineage>
</organism>
<evidence type="ECO:0000259" key="14">
    <source>
        <dbReference type="PROSITE" id="PS51285"/>
    </source>
</evidence>
<keyword evidence="5" id="KW-0808">Transferase</keyword>
<evidence type="ECO:0000256" key="5">
    <source>
        <dbReference type="ARBA" id="ARBA00022679"/>
    </source>
</evidence>
<dbReference type="PANTHER" id="PTHR22988:SF76">
    <property type="entry name" value="CHROMOSOME UNDETERMINED SCAFFOLD_135, WHOLE GENOME SHOTGUN SEQUENCE"/>
    <property type="match status" value="1"/>
</dbReference>
<dbReference type="GO" id="GO:0106310">
    <property type="term" value="F:protein serine kinase activity"/>
    <property type="evidence" value="ECO:0007669"/>
    <property type="project" value="RHEA"/>
</dbReference>
<dbReference type="PROSITE" id="PS51285">
    <property type="entry name" value="AGC_KINASE_CTER"/>
    <property type="match status" value="2"/>
</dbReference>
<dbReference type="InterPro" id="IPR017892">
    <property type="entry name" value="Pkinase_C"/>
</dbReference>
<feature type="domain" description="Protein kinase" evidence="13">
    <location>
        <begin position="85"/>
        <end position="382"/>
    </location>
</feature>
<evidence type="ECO:0000313" key="15">
    <source>
        <dbReference type="EMBL" id="KFM24501.1"/>
    </source>
</evidence>
<gene>
    <name evidence="15" type="ORF">F751_3219</name>
</gene>
<dbReference type="InterPro" id="IPR017441">
    <property type="entry name" value="Protein_kinase_ATP_BS"/>
</dbReference>
<dbReference type="OrthoDB" id="3638488at2759"/>
<keyword evidence="4" id="KW-0597">Phosphoprotein</keyword>
<evidence type="ECO:0000313" key="16">
    <source>
        <dbReference type="Proteomes" id="UP000028924"/>
    </source>
</evidence>
<keyword evidence="3" id="KW-0723">Serine/threonine-protein kinase</keyword>
<dbReference type="FunFam" id="3.30.200.20:FF:000192">
    <property type="entry name" value="Serine/threonine-protein kinase cot-1"/>
    <property type="match status" value="1"/>
</dbReference>
<comment type="catalytic activity">
    <reaction evidence="9">
        <text>L-threonyl-[protein] + ATP = O-phospho-L-threonyl-[protein] + ADP + H(+)</text>
        <dbReference type="Rhea" id="RHEA:46608"/>
        <dbReference type="Rhea" id="RHEA-COMP:11060"/>
        <dbReference type="Rhea" id="RHEA-COMP:11605"/>
        <dbReference type="ChEBI" id="CHEBI:15378"/>
        <dbReference type="ChEBI" id="CHEBI:30013"/>
        <dbReference type="ChEBI" id="CHEBI:30616"/>
        <dbReference type="ChEBI" id="CHEBI:61977"/>
        <dbReference type="ChEBI" id="CHEBI:456216"/>
        <dbReference type="EC" id="2.7.11.1"/>
    </reaction>
</comment>
<evidence type="ECO:0000256" key="1">
    <source>
        <dbReference type="ARBA" id="ARBA00009903"/>
    </source>
</evidence>
<feature type="region of interest" description="Disordered" evidence="12">
    <location>
        <begin position="416"/>
        <end position="436"/>
    </location>
</feature>
<name>A0A087SFJ7_AUXPR</name>
<evidence type="ECO:0000256" key="12">
    <source>
        <dbReference type="SAM" id="MobiDB-lite"/>
    </source>
</evidence>
<dbReference type="SMART" id="SM00133">
    <property type="entry name" value="S_TK_X"/>
    <property type="match status" value="2"/>
</dbReference>
<evidence type="ECO:0000256" key="8">
    <source>
        <dbReference type="ARBA" id="ARBA00022840"/>
    </source>
</evidence>
<dbReference type="InterPro" id="IPR050839">
    <property type="entry name" value="Rho-assoc_Ser/Thr_Kinase"/>
</dbReference>
<evidence type="ECO:0000256" key="3">
    <source>
        <dbReference type="ARBA" id="ARBA00022527"/>
    </source>
</evidence>
<comment type="catalytic activity">
    <reaction evidence="10">
        <text>L-seryl-[protein] + ATP = O-phospho-L-seryl-[protein] + ADP + H(+)</text>
        <dbReference type="Rhea" id="RHEA:17989"/>
        <dbReference type="Rhea" id="RHEA-COMP:9863"/>
        <dbReference type="Rhea" id="RHEA-COMP:11604"/>
        <dbReference type="ChEBI" id="CHEBI:15378"/>
        <dbReference type="ChEBI" id="CHEBI:29999"/>
        <dbReference type="ChEBI" id="CHEBI:30616"/>
        <dbReference type="ChEBI" id="CHEBI:83421"/>
        <dbReference type="ChEBI" id="CHEBI:456216"/>
        <dbReference type="EC" id="2.7.11.1"/>
    </reaction>
</comment>
<accession>A0A087SFJ7</accession>
<dbReference type="FunFam" id="1.10.510.10:FF:000057">
    <property type="entry name" value="Non-specific serine/threonine protein kinase"/>
    <property type="match status" value="2"/>
</dbReference>
<dbReference type="Gene3D" id="1.10.510.10">
    <property type="entry name" value="Transferase(Phosphotransferase) domain 1"/>
    <property type="match status" value="2"/>
</dbReference>
<dbReference type="CDD" id="cd21742">
    <property type="entry name" value="MobB_NDR_LATS-like"/>
    <property type="match status" value="1"/>
</dbReference>
<dbReference type="RefSeq" id="XP_011397389.1">
    <property type="nucleotide sequence ID" value="XM_011399087.1"/>
</dbReference>
<dbReference type="Gene3D" id="3.30.200.20">
    <property type="entry name" value="Phosphorylase Kinase, domain 1"/>
    <property type="match status" value="2"/>
</dbReference>
<dbReference type="InterPro" id="IPR011009">
    <property type="entry name" value="Kinase-like_dom_sf"/>
</dbReference>
<evidence type="ECO:0000256" key="6">
    <source>
        <dbReference type="ARBA" id="ARBA00022741"/>
    </source>
</evidence>
<dbReference type="GO" id="GO:0005524">
    <property type="term" value="F:ATP binding"/>
    <property type="evidence" value="ECO:0007669"/>
    <property type="project" value="UniProtKB-UniRule"/>
</dbReference>
<dbReference type="AlphaFoldDB" id="A0A087SFJ7"/>
<dbReference type="GO" id="GO:0005737">
    <property type="term" value="C:cytoplasm"/>
    <property type="evidence" value="ECO:0007669"/>
    <property type="project" value="UniProtKB-ARBA"/>
</dbReference>
<evidence type="ECO:0000256" key="11">
    <source>
        <dbReference type="PROSITE-ProRule" id="PRU10141"/>
    </source>
</evidence>
<feature type="domain" description="AGC-kinase C-terminal" evidence="14">
    <location>
        <begin position="383"/>
        <end position="456"/>
    </location>
</feature>
<dbReference type="CDD" id="cd05599">
    <property type="entry name" value="STKc_NDR_like"/>
    <property type="match status" value="1"/>
</dbReference>
<proteinExistence type="inferred from homology"/>
<feature type="binding site" evidence="11">
    <location>
        <position position="115"/>
    </location>
    <ligand>
        <name>ATP</name>
        <dbReference type="ChEBI" id="CHEBI:30616"/>
    </ligand>
</feature>
<dbReference type="GeneID" id="23614610"/>
<feature type="region of interest" description="Disordered" evidence="12">
    <location>
        <begin position="30"/>
        <end position="59"/>
    </location>
</feature>
<dbReference type="PROSITE" id="PS00107">
    <property type="entry name" value="PROTEIN_KINASE_ATP"/>
    <property type="match status" value="1"/>
</dbReference>
<evidence type="ECO:0000256" key="10">
    <source>
        <dbReference type="ARBA" id="ARBA00048679"/>
    </source>
</evidence>
<feature type="region of interest" description="Disordered" evidence="12">
    <location>
        <begin position="454"/>
        <end position="474"/>
    </location>
</feature>
<keyword evidence="16" id="KW-1185">Reference proteome</keyword>
<dbReference type="Proteomes" id="UP000028924">
    <property type="component" value="Unassembled WGS sequence"/>
</dbReference>
<evidence type="ECO:0000256" key="9">
    <source>
        <dbReference type="ARBA" id="ARBA00047899"/>
    </source>
</evidence>
<dbReference type="InterPro" id="IPR059233">
    <property type="entry name" value="MobB_NdrA/B/Cbk1"/>
</dbReference>
<comment type="similarity">
    <text evidence="1">Belongs to the protein kinase superfamily. AGC Ser/Thr protein kinase family.</text>
</comment>